<name>A0ABP3A0N6_MYCUL</name>
<proteinExistence type="predicted"/>
<accession>A0ABP3A0N6</accession>
<organism evidence="1 2">
    <name type="scientific">Mycobacterium ulcerans str. Harvey</name>
    <dbReference type="NCBI Taxonomy" id="1299332"/>
    <lineage>
        <taxon>Bacteria</taxon>
        <taxon>Bacillati</taxon>
        <taxon>Actinomycetota</taxon>
        <taxon>Actinomycetes</taxon>
        <taxon>Mycobacteriales</taxon>
        <taxon>Mycobacteriaceae</taxon>
        <taxon>Mycobacterium</taxon>
        <taxon>Mycobacterium ulcerans group</taxon>
    </lineage>
</organism>
<sequence>MDPIEDNPYGYLKREAEQRLAQAAAGRDGARVVRAWSISGAHVQKPRPTRWVDDPAASSGAIRITARRPYSVGFPS</sequence>
<keyword evidence="2" id="KW-1185">Reference proteome</keyword>
<dbReference type="EMBL" id="JAOL01000204">
    <property type="protein sequence ID" value="EUA85223.1"/>
    <property type="molecule type" value="Genomic_DNA"/>
</dbReference>
<evidence type="ECO:0000313" key="1">
    <source>
        <dbReference type="EMBL" id="EUA85223.1"/>
    </source>
</evidence>
<evidence type="ECO:0000313" key="2">
    <source>
        <dbReference type="Proteomes" id="UP000020681"/>
    </source>
</evidence>
<reference evidence="1 2" key="1">
    <citation type="submission" date="2014-01" db="EMBL/GenBank/DDBJ databases">
        <authorList>
            <person name="Dobos K."/>
            <person name="Lenaerts A."/>
            <person name="Ordway D."/>
            <person name="DeGroote M.A."/>
            <person name="Parker T."/>
            <person name="Sizemore C."/>
            <person name="Tallon L.J."/>
            <person name="Sadzewicz L.K."/>
            <person name="Sengamalay N."/>
            <person name="Fraser C.M."/>
            <person name="Hine E."/>
            <person name="Shefchek K.A."/>
            <person name="Das S.P."/>
            <person name="Tettelin H."/>
        </authorList>
    </citation>
    <scope>NUCLEOTIDE SEQUENCE [LARGE SCALE GENOMIC DNA]</scope>
    <source>
        <strain evidence="1 2">Harvey</strain>
    </source>
</reference>
<dbReference type="Proteomes" id="UP000020681">
    <property type="component" value="Unassembled WGS sequence"/>
</dbReference>
<gene>
    <name evidence="1" type="ORF">I551_8324</name>
</gene>
<protein>
    <submittedName>
        <fullName evidence="1">Nucleoside-diphosphate-sugar epimerase</fullName>
    </submittedName>
</protein>
<comment type="caution">
    <text evidence="1">The sequence shown here is derived from an EMBL/GenBank/DDBJ whole genome shotgun (WGS) entry which is preliminary data.</text>
</comment>